<dbReference type="AlphaFoldDB" id="A0A1T4XF04"/>
<dbReference type="GO" id="GO:0004553">
    <property type="term" value="F:hydrolase activity, hydrolyzing O-glycosyl compounds"/>
    <property type="evidence" value="ECO:0007669"/>
    <property type="project" value="InterPro"/>
</dbReference>
<dbReference type="PRINTS" id="PR00133">
    <property type="entry name" value="GLHYDRLASE3"/>
</dbReference>
<gene>
    <name evidence="5" type="ORF">SAMN02745178_01820</name>
</gene>
<dbReference type="Gene3D" id="3.40.50.1700">
    <property type="entry name" value="Glycoside hydrolase family 3 C-terminal domain"/>
    <property type="match status" value="1"/>
</dbReference>
<reference evidence="5 6" key="1">
    <citation type="submission" date="2017-02" db="EMBL/GenBank/DDBJ databases">
        <authorList>
            <person name="Peterson S.W."/>
        </authorList>
    </citation>
    <scope>NUCLEOTIDE SEQUENCE [LARGE SCALE GENOMIC DNA]</scope>
    <source>
        <strain evidence="5 6">ATCC 27749</strain>
    </source>
</reference>
<accession>A0A1T4XF04</accession>
<dbReference type="Pfam" id="PF01915">
    <property type="entry name" value="Glyco_hydro_3_C"/>
    <property type="match status" value="1"/>
</dbReference>
<evidence type="ECO:0000259" key="4">
    <source>
        <dbReference type="SMART" id="SM01217"/>
    </source>
</evidence>
<dbReference type="GeneID" id="93338277"/>
<dbReference type="InterPro" id="IPR036881">
    <property type="entry name" value="Glyco_hydro_3_C_sf"/>
</dbReference>
<dbReference type="InterPro" id="IPR050288">
    <property type="entry name" value="Cellulose_deg_GH3"/>
</dbReference>
<dbReference type="InterPro" id="IPR013783">
    <property type="entry name" value="Ig-like_fold"/>
</dbReference>
<dbReference type="SUPFAM" id="SSF52279">
    <property type="entry name" value="Beta-D-glucan exohydrolase, C-terminal domain"/>
    <property type="match status" value="1"/>
</dbReference>
<evidence type="ECO:0000313" key="5">
    <source>
        <dbReference type="EMBL" id="SKA88103.1"/>
    </source>
</evidence>
<dbReference type="Proteomes" id="UP000190286">
    <property type="component" value="Unassembled WGS sequence"/>
</dbReference>
<dbReference type="InterPro" id="IPR036962">
    <property type="entry name" value="Glyco_hydro_3_N_sf"/>
</dbReference>
<organism evidence="5 6">
    <name type="scientific">Gemmiger formicilis</name>
    <dbReference type="NCBI Taxonomy" id="745368"/>
    <lineage>
        <taxon>Bacteria</taxon>
        <taxon>Bacillati</taxon>
        <taxon>Bacillota</taxon>
        <taxon>Clostridia</taxon>
        <taxon>Eubacteriales</taxon>
        <taxon>Gemmiger</taxon>
    </lineage>
</organism>
<dbReference type="OrthoDB" id="98455at2"/>
<evidence type="ECO:0000256" key="3">
    <source>
        <dbReference type="SAM" id="Phobius"/>
    </source>
</evidence>
<evidence type="ECO:0000256" key="1">
    <source>
        <dbReference type="ARBA" id="ARBA00005336"/>
    </source>
</evidence>
<dbReference type="RefSeq" id="WP_078784732.1">
    <property type="nucleotide sequence ID" value="NZ_FUYF01000009.1"/>
</dbReference>
<keyword evidence="3" id="KW-0472">Membrane</keyword>
<dbReference type="SMART" id="SM01217">
    <property type="entry name" value="Fn3_like"/>
    <property type="match status" value="1"/>
</dbReference>
<dbReference type="InterPro" id="IPR002772">
    <property type="entry name" value="Glyco_hydro_3_C"/>
</dbReference>
<keyword evidence="2" id="KW-0378">Hydrolase</keyword>
<keyword evidence="6" id="KW-1185">Reference proteome</keyword>
<dbReference type="GO" id="GO:0005975">
    <property type="term" value="P:carbohydrate metabolic process"/>
    <property type="evidence" value="ECO:0007669"/>
    <property type="project" value="InterPro"/>
</dbReference>
<dbReference type="PANTHER" id="PTHR42715">
    <property type="entry name" value="BETA-GLUCOSIDASE"/>
    <property type="match status" value="1"/>
</dbReference>
<feature type="domain" description="Fibronectin type III-like" evidence="4">
    <location>
        <begin position="419"/>
        <end position="496"/>
    </location>
</feature>
<dbReference type="InterPro" id="IPR001764">
    <property type="entry name" value="Glyco_hydro_3_N"/>
</dbReference>
<dbReference type="PANTHER" id="PTHR42715:SF10">
    <property type="entry name" value="BETA-GLUCOSIDASE"/>
    <property type="match status" value="1"/>
</dbReference>
<dbReference type="Pfam" id="PF00933">
    <property type="entry name" value="Glyco_hydro_3"/>
    <property type="match status" value="1"/>
</dbReference>
<dbReference type="EMBL" id="FUYF01000009">
    <property type="protein sequence ID" value="SKA88103.1"/>
    <property type="molecule type" value="Genomic_DNA"/>
</dbReference>
<dbReference type="InterPro" id="IPR017853">
    <property type="entry name" value="GH"/>
</dbReference>
<evidence type="ECO:0000256" key="2">
    <source>
        <dbReference type="ARBA" id="ARBA00022801"/>
    </source>
</evidence>
<dbReference type="InterPro" id="IPR026891">
    <property type="entry name" value="Fn3-like"/>
</dbReference>
<keyword evidence="3" id="KW-0812">Transmembrane</keyword>
<dbReference type="Pfam" id="PF14310">
    <property type="entry name" value="Fn3-like"/>
    <property type="match status" value="1"/>
</dbReference>
<dbReference type="Gene3D" id="2.60.40.10">
    <property type="entry name" value="Immunoglobulins"/>
    <property type="match status" value="1"/>
</dbReference>
<evidence type="ECO:0000313" key="6">
    <source>
        <dbReference type="Proteomes" id="UP000190286"/>
    </source>
</evidence>
<keyword evidence="3" id="KW-1133">Transmembrane helix</keyword>
<dbReference type="STRING" id="745368.SAMN02745178_01820"/>
<proteinExistence type="inferred from homology"/>
<comment type="similarity">
    <text evidence="1">Belongs to the glycosyl hydrolase 3 family.</text>
</comment>
<dbReference type="Gene3D" id="3.20.20.300">
    <property type="entry name" value="Glycoside hydrolase, family 3, N-terminal domain"/>
    <property type="match status" value="1"/>
</dbReference>
<sequence length="988" mass="107622">MAQKETSSKSRRWLGLSGAAVLVANLVLTGTTIAFQQEGEVNHALGIEGGDASYGGTEFSADGTLSDASYEKYIEAAYQFCEQEEEEGSVLLYNRNNALPLSESERNVTVFGRGSIDPVFRSTAGGSSTNPDYQKTPVDALQDAGFNVNQTVLDAYASAEAPKARSVSSVGEYDPALFTGSVTDSFASYGDVAFVTLSRFATEGNDLAMVNDEGKRMLELDDNEKAIFQKIKDSGKFKKTVVLLNSVFAMEMDWLDEYNVDAVLWVGNPGFYGMPGAIRVVTGEVNPSGHTTATFAANSLSAPSAENFGLHAYNYGSKTPRAAGDSFVSYNEGIYVGYRYYETRYEDTILGQGNADSTVGTKASTDGWNYAEEVCFPFGYGLSYTNYDYSLDKLDYNSDTDTFTATVTVSNTGDRDGKATVELYGQSPYTDYDKQNNVEKSSIQLLGYDKIDVAAGASETVTVDVPGYFLASYDAKGAKGYILDAGDYYFAVGNGAHEALNNVLAAKCGDAVAGKLIDQDGNVVTGNTAAVATWTAPNTEVDTQKYRNSRYNSDVEVTNTFDDADVNYWANDDEKITYLSRSAWDTTYPTTLETLTVNDKLYNGLNMQTYVKAADAKSVSDFNLGVELDEKINFSDMIGVAFDDPKWNDFLSQLTLSDLLINMGDSKGIKAVKAVNKPGCTIVDGPEGMNGQFKYGDRRNCTGWATLPIVGATWNHDVQTRFGEMYGEDALYASIPIAYAPGADTLRSPYSGRTSEYFSEDGVLSYYAAKAVSHGMRNKGLIGTVKHFFLNEQEAGRQGISTFANEQAIREIYMRAFEGSLAEGDSLGVMTAYNRIGVMYAAANQGIQHILRDEWNYGGYIIDDALTASEYSSAPEMLMAGNNIFCLDTARPNEIEKLITSTDDGDLLQKVIDSNHYLYYVMLQSSMGGSGAEDVVVSDAAPWWQTTLRALDVVFCALAVAAVVMYVLHTYTDVFSEEKRKNRAAKKN</sequence>
<name>A0A1T4XF04_9FIRM</name>
<protein>
    <submittedName>
        <fullName evidence="5">Beta-glucosidase</fullName>
    </submittedName>
</protein>
<dbReference type="SUPFAM" id="SSF51445">
    <property type="entry name" value="(Trans)glycosidases"/>
    <property type="match status" value="1"/>
</dbReference>
<feature type="transmembrane region" description="Helical" evidence="3">
    <location>
        <begin position="950"/>
        <end position="971"/>
    </location>
</feature>